<reference evidence="2 3" key="1">
    <citation type="submission" date="2024-09" db="EMBL/GenBank/DDBJ databases">
        <title>Chromosome-scale assembly of Riccia fluitans.</title>
        <authorList>
            <person name="Paukszto L."/>
            <person name="Sawicki J."/>
            <person name="Karawczyk K."/>
            <person name="Piernik-Szablinska J."/>
            <person name="Szczecinska M."/>
            <person name="Mazdziarz M."/>
        </authorList>
    </citation>
    <scope>NUCLEOTIDE SEQUENCE [LARGE SCALE GENOMIC DNA]</scope>
    <source>
        <strain evidence="2">Rf_01</strain>
        <tissue evidence="2">Aerial parts of the thallus</tissue>
    </source>
</reference>
<accession>A0ABD1Z7B3</accession>
<keyword evidence="3" id="KW-1185">Reference proteome</keyword>
<gene>
    <name evidence="2" type="ORF">R1flu_011202</name>
</gene>
<sequence>MCSQENVLFEATGDAGWSQLQFSQERYAGENHEDSGLGQEHYAGDSNEDSDLGQEHYAWENCEDSDLSQECYAGESNKDGSDLRLDGEWYGLYLSETKYKHSQINTNGPFWIKMESYGVHTGLSQSQGKEKTQRGSSTSQVIYSRELITRS</sequence>
<feature type="region of interest" description="Disordered" evidence="1">
    <location>
        <begin position="122"/>
        <end position="151"/>
    </location>
</feature>
<name>A0ABD1Z7B3_9MARC</name>
<feature type="region of interest" description="Disordered" evidence="1">
    <location>
        <begin position="22"/>
        <end position="52"/>
    </location>
</feature>
<evidence type="ECO:0000313" key="3">
    <source>
        <dbReference type="Proteomes" id="UP001605036"/>
    </source>
</evidence>
<comment type="caution">
    <text evidence="2">The sequence shown here is derived from an EMBL/GenBank/DDBJ whole genome shotgun (WGS) entry which is preliminary data.</text>
</comment>
<protein>
    <submittedName>
        <fullName evidence="2">Uncharacterized protein</fullName>
    </submittedName>
</protein>
<dbReference type="Proteomes" id="UP001605036">
    <property type="component" value="Unassembled WGS sequence"/>
</dbReference>
<organism evidence="2 3">
    <name type="scientific">Riccia fluitans</name>
    <dbReference type="NCBI Taxonomy" id="41844"/>
    <lineage>
        <taxon>Eukaryota</taxon>
        <taxon>Viridiplantae</taxon>
        <taxon>Streptophyta</taxon>
        <taxon>Embryophyta</taxon>
        <taxon>Marchantiophyta</taxon>
        <taxon>Marchantiopsida</taxon>
        <taxon>Marchantiidae</taxon>
        <taxon>Marchantiales</taxon>
        <taxon>Ricciaceae</taxon>
        <taxon>Riccia</taxon>
    </lineage>
</organism>
<evidence type="ECO:0000256" key="1">
    <source>
        <dbReference type="SAM" id="MobiDB-lite"/>
    </source>
</evidence>
<proteinExistence type="predicted"/>
<dbReference type="AlphaFoldDB" id="A0ABD1Z7B3"/>
<dbReference type="EMBL" id="JBHFFA010000002">
    <property type="protein sequence ID" value="KAL2643615.1"/>
    <property type="molecule type" value="Genomic_DNA"/>
</dbReference>
<evidence type="ECO:0000313" key="2">
    <source>
        <dbReference type="EMBL" id="KAL2643615.1"/>
    </source>
</evidence>